<dbReference type="SUPFAM" id="SSF56672">
    <property type="entry name" value="DNA/RNA polymerases"/>
    <property type="match status" value="1"/>
</dbReference>
<name>A0A8J6CQE4_9ROSI</name>
<evidence type="ECO:0000313" key="1">
    <source>
        <dbReference type="EMBL" id="KAG8480819.1"/>
    </source>
</evidence>
<organism evidence="1 2">
    <name type="scientific">Gossypium anomalum</name>
    <dbReference type="NCBI Taxonomy" id="47600"/>
    <lineage>
        <taxon>Eukaryota</taxon>
        <taxon>Viridiplantae</taxon>
        <taxon>Streptophyta</taxon>
        <taxon>Embryophyta</taxon>
        <taxon>Tracheophyta</taxon>
        <taxon>Spermatophyta</taxon>
        <taxon>Magnoliopsida</taxon>
        <taxon>eudicotyledons</taxon>
        <taxon>Gunneridae</taxon>
        <taxon>Pentapetalae</taxon>
        <taxon>rosids</taxon>
        <taxon>malvids</taxon>
        <taxon>Malvales</taxon>
        <taxon>Malvaceae</taxon>
        <taxon>Malvoideae</taxon>
        <taxon>Gossypium</taxon>
    </lineage>
</organism>
<dbReference type="EMBL" id="JAHUZN010000010">
    <property type="protein sequence ID" value="KAG8480819.1"/>
    <property type="molecule type" value="Genomic_DNA"/>
</dbReference>
<gene>
    <name evidence="1" type="ORF">CXB51_025538</name>
</gene>
<evidence type="ECO:0000313" key="2">
    <source>
        <dbReference type="Proteomes" id="UP000701853"/>
    </source>
</evidence>
<dbReference type="CDD" id="cd09272">
    <property type="entry name" value="RNase_HI_RT_Ty1"/>
    <property type="match status" value="1"/>
</dbReference>
<accession>A0A8J6CQE4</accession>
<dbReference type="OrthoDB" id="1001284at2759"/>
<protein>
    <recommendedName>
        <fullName evidence="3">Reverse transcriptase Ty1/copia-type domain-containing protein</fullName>
    </recommendedName>
</protein>
<sequence length="208" mass="23252">MKDLENLRYFLGIEVLRSKEGIVLSQKKYTHELIEDTGLKDAKTASTSLEQNLKLTTVDYDKDIQMFAVHYLSQFMQQPKRSHMEAAMRVVRYIKKDPGQGLLFKADNEGKLVAFCDSDWAACPMTRGPVTGYCVMLGSSLISWKSKKQSTVARSSAEAEYRSMVAVMAEVVWLTGLLQEIGVQNLKPVELCCDSKAAIQIASKSCLP</sequence>
<dbReference type="PANTHER" id="PTHR11439:SF511">
    <property type="match status" value="1"/>
</dbReference>
<reference evidence="1 2" key="1">
    <citation type="journal article" date="2021" name="bioRxiv">
        <title>The Gossypium anomalum genome as a resource for cotton improvement and evolutionary analysis of hybrid incompatibility.</title>
        <authorList>
            <person name="Grover C.E."/>
            <person name="Yuan D."/>
            <person name="Arick M.A."/>
            <person name="Miller E.R."/>
            <person name="Hu G."/>
            <person name="Peterson D.G."/>
            <person name="Wendel J.F."/>
            <person name="Udall J.A."/>
        </authorList>
    </citation>
    <scope>NUCLEOTIDE SEQUENCE [LARGE SCALE GENOMIC DNA]</scope>
    <source>
        <strain evidence="1">JFW-Udall</strain>
        <tissue evidence="1">Leaf</tissue>
    </source>
</reference>
<proteinExistence type="predicted"/>
<comment type="caution">
    <text evidence="1">The sequence shown here is derived from an EMBL/GenBank/DDBJ whole genome shotgun (WGS) entry which is preliminary data.</text>
</comment>
<evidence type="ECO:0008006" key="3">
    <source>
        <dbReference type="Google" id="ProtNLM"/>
    </source>
</evidence>
<dbReference type="PANTHER" id="PTHR11439">
    <property type="entry name" value="GAG-POL-RELATED RETROTRANSPOSON"/>
    <property type="match status" value="1"/>
</dbReference>
<dbReference type="Proteomes" id="UP000701853">
    <property type="component" value="Chromosome 10"/>
</dbReference>
<dbReference type="AlphaFoldDB" id="A0A8J6CQE4"/>
<dbReference type="InterPro" id="IPR043502">
    <property type="entry name" value="DNA/RNA_pol_sf"/>
</dbReference>
<keyword evidence="2" id="KW-1185">Reference proteome</keyword>